<evidence type="ECO:0000313" key="3">
    <source>
        <dbReference type="Proteomes" id="UP000076761"/>
    </source>
</evidence>
<reference evidence="2 3" key="1">
    <citation type="journal article" date="2016" name="Mol. Biol. Evol.">
        <title>Comparative Genomics of Early-Diverging Mushroom-Forming Fungi Provides Insights into the Origins of Lignocellulose Decay Capabilities.</title>
        <authorList>
            <person name="Nagy L.G."/>
            <person name="Riley R."/>
            <person name="Tritt A."/>
            <person name="Adam C."/>
            <person name="Daum C."/>
            <person name="Floudas D."/>
            <person name="Sun H."/>
            <person name="Yadav J.S."/>
            <person name="Pangilinan J."/>
            <person name="Larsson K.H."/>
            <person name="Matsuura K."/>
            <person name="Barry K."/>
            <person name="Labutti K."/>
            <person name="Kuo R."/>
            <person name="Ohm R.A."/>
            <person name="Bhattacharya S.S."/>
            <person name="Shirouzu T."/>
            <person name="Yoshinaga Y."/>
            <person name="Martin F.M."/>
            <person name="Grigoriev I.V."/>
            <person name="Hibbett D.S."/>
        </authorList>
    </citation>
    <scope>NUCLEOTIDE SEQUENCE [LARGE SCALE GENOMIC DNA]</scope>
    <source>
        <strain evidence="2 3">HHB14362 ss-1</strain>
    </source>
</reference>
<dbReference type="Proteomes" id="UP000076761">
    <property type="component" value="Unassembled WGS sequence"/>
</dbReference>
<dbReference type="InParanoid" id="A0A165RRU1"/>
<dbReference type="FunCoup" id="A0A165RRU1">
    <property type="interactions" value="7"/>
</dbReference>
<feature type="transmembrane region" description="Helical" evidence="1">
    <location>
        <begin position="38"/>
        <end position="60"/>
    </location>
</feature>
<evidence type="ECO:0000313" key="2">
    <source>
        <dbReference type="EMBL" id="KZT24184.1"/>
    </source>
</evidence>
<sequence>MLPAPVSFAKRGGYRRSRNALNQRRIDVLLSRARITNLGLLLLSAVTVISLLYNVSYVFAPTRVSLGDFPGPRRFSDTIQRDASVRQLSHLVIVPGHAIWKGGDPTRILNEEDWILESYQKGGGRVNAFYQHIKGGVKLALEDPRALLVFSGGQTRSASTFTEADSYHRLAVESSLLPLGFLRATTENHALDSYQNLLYSIARFHEYVGRYPDYISVVGYEMKRERFENVHRKAVRWPSKQFRYIGVDMEEQNGSAMQGELNNALIPYRKDLYGCHPPLSTKRRNRNPFYRYHSYYISAPELAGLMDYCPEAGLSTVFDGPLPWDRL</sequence>
<dbReference type="STRING" id="1314782.A0A165RRU1"/>
<gene>
    <name evidence="2" type="ORF">NEOLEDRAFT_1067761</name>
</gene>
<proteinExistence type="predicted"/>
<accession>A0A165RRU1</accession>
<keyword evidence="1" id="KW-0812">Transmembrane</keyword>
<evidence type="ECO:0000256" key="1">
    <source>
        <dbReference type="SAM" id="Phobius"/>
    </source>
</evidence>
<protein>
    <recommendedName>
        <fullName evidence="4">DUF218 domain-containing protein</fullName>
    </recommendedName>
</protein>
<dbReference type="OrthoDB" id="4347at2759"/>
<evidence type="ECO:0008006" key="4">
    <source>
        <dbReference type="Google" id="ProtNLM"/>
    </source>
</evidence>
<dbReference type="GO" id="GO:0005737">
    <property type="term" value="C:cytoplasm"/>
    <property type="evidence" value="ECO:0007669"/>
    <property type="project" value="TreeGrafter"/>
</dbReference>
<name>A0A165RRU1_9AGAM</name>
<organism evidence="2 3">
    <name type="scientific">Neolentinus lepideus HHB14362 ss-1</name>
    <dbReference type="NCBI Taxonomy" id="1314782"/>
    <lineage>
        <taxon>Eukaryota</taxon>
        <taxon>Fungi</taxon>
        <taxon>Dikarya</taxon>
        <taxon>Basidiomycota</taxon>
        <taxon>Agaricomycotina</taxon>
        <taxon>Agaricomycetes</taxon>
        <taxon>Gloeophyllales</taxon>
        <taxon>Gloeophyllaceae</taxon>
        <taxon>Neolentinus</taxon>
    </lineage>
</organism>
<keyword evidence="3" id="KW-1185">Reference proteome</keyword>
<dbReference type="PANTHER" id="PTHR28110:SF1">
    <property type="entry name" value="TRANSMEMBRANE PROTEIN"/>
    <property type="match status" value="1"/>
</dbReference>
<dbReference type="InterPro" id="IPR055323">
    <property type="entry name" value="C57A10.07/YOR238W"/>
</dbReference>
<dbReference type="EMBL" id="KV425579">
    <property type="protein sequence ID" value="KZT24184.1"/>
    <property type="molecule type" value="Genomic_DNA"/>
</dbReference>
<dbReference type="AlphaFoldDB" id="A0A165RRU1"/>
<keyword evidence="1" id="KW-1133">Transmembrane helix</keyword>
<dbReference type="PANTHER" id="PTHR28110">
    <property type="entry name" value="TRANSMEMBRANE PROTEIN"/>
    <property type="match status" value="1"/>
</dbReference>
<keyword evidence="1" id="KW-0472">Membrane</keyword>